<dbReference type="Gene3D" id="3.40.50.150">
    <property type="entry name" value="Vaccinia Virus protein VP39"/>
    <property type="match status" value="1"/>
</dbReference>
<organism evidence="2 3">
    <name type="scientific">Actinoplanes oblitus</name>
    <dbReference type="NCBI Taxonomy" id="3040509"/>
    <lineage>
        <taxon>Bacteria</taxon>
        <taxon>Bacillati</taxon>
        <taxon>Actinomycetota</taxon>
        <taxon>Actinomycetes</taxon>
        <taxon>Micromonosporales</taxon>
        <taxon>Micromonosporaceae</taxon>
        <taxon>Actinoplanes</taxon>
    </lineage>
</organism>
<evidence type="ECO:0000256" key="1">
    <source>
        <dbReference type="SAM" id="MobiDB-lite"/>
    </source>
</evidence>
<dbReference type="Proteomes" id="UP001240150">
    <property type="component" value="Chromosome"/>
</dbReference>
<feature type="region of interest" description="Disordered" evidence="1">
    <location>
        <begin position="143"/>
        <end position="191"/>
    </location>
</feature>
<keyword evidence="2" id="KW-0808">Transferase</keyword>
<dbReference type="InterPro" id="IPR006764">
    <property type="entry name" value="SAM_dep_MeTrfase_SAV2177_type"/>
</dbReference>
<dbReference type="InterPro" id="IPR029063">
    <property type="entry name" value="SAM-dependent_MTases_sf"/>
</dbReference>
<name>A0ABY8WTU6_9ACTN</name>
<feature type="compositionally biased region" description="Low complexity" evidence="1">
    <location>
        <begin position="7"/>
        <end position="20"/>
    </location>
</feature>
<dbReference type="EC" id="2.1.1.-" evidence="2"/>
<gene>
    <name evidence="2" type="ORF">ACTOB_003760</name>
</gene>
<evidence type="ECO:0000313" key="3">
    <source>
        <dbReference type="Proteomes" id="UP001240150"/>
    </source>
</evidence>
<sequence length="481" mass="52015">MPLGREATTARPAAHTTPQPGRGVAVPCHRKDRIERRRDSMPRKAKRYNEQLRARFTRLPSPSPGRTGQHMTQAELADAINAELAKLYPDRDLAREELLVDWRWVGDLIRGKNRWPGDERRQAVLRVLGADTPDELGLYLTRPTGALGGGGQPTHSAPVPAPGRHLSPMPAQAAASGEAPADGAGTAARPAAPSGLLSTAAVAPASGASVSGAAVGRRGFDTTTAHPARRYNYWLGGKSHFPADRESGELIARAWPAVVTAARENRAFLRRSVTCLADLGIRQFLDVGCGLPLPGQDTHDLVQRVAADARVVYVDNDPMVSSHAEALLCDDPQGRTGYVEADIRDPTALVRHPRLRSVLDLDRPVGLLVVAVLHFIHDQDEAISIFRQLSQALPSGSYVAFSHATMDFSSPADRARYEQMFDAGQTDVRARTEDQLADFFTGLQLIEPGLVAAPHWRPDRPSAELPAPDQVAIYGGVGWIP</sequence>
<feature type="compositionally biased region" description="Low complexity" evidence="1">
    <location>
        <begin position="168"/>
        <end position="191"/>
    </location>
</feature>
<dbReference type="GO" id="GO:0008168">
    <property type="term" value="F:methyltransferase activity"/>
    <property type="evidence" value="ECO:0007669"/>
    <property type="project" value="UniProtKB-KW"/>
</dbReference>
<keyword evidence="3" id="KW-1185">Reference proteome</keyword>
<proteinExistence type="predicted"/>
<dbReference type="EMBL" id="CP126980">
    <property type="protein sequence ID" value="WIN00079.1"/>
    <property type="molecule type" value="Genomic_DNA"/>
</dbReference>
<feature type="region of interest" description="Disordered" evidence="1">
    <location>
        <begin position="1"/>
        <end position="26"/>
    </location>
</feature>
<evidence type="ECO:0000313" key="2">
    <source>
        <dbReference type="EMBL" id="WIN00079.1"/>
    </source>
</evidence>
<dbReference type="Pfam" id="PF04672">
    <property type="entry name" value="Methyltransf_19"/>
    <property type="match status" value="1"/>
</dbReference>
<dbReference type="GO" id="GO:0032259">
    <property type="term" value="P:methylation"/>
    <property type="evidence" value="ECO:0007669"/>
    <property type="project" value="UniProtKB-KW"/>
</dbReference>
<protein>
    <submittedName>
        <fullName evidence="2">SAM-dependent methyltransferase</fullName>
        <ecNumber evidence="2">2.1.1.-</ecNumber>
    </submittedName>
</protein>
<dbReference type="SUPFAM" id="SSF53335">
    <property type="entry name" value="S-adenosyl-L-methionine-dependent methyltransferases"/>
    <property type="match status" value="1"/>
</dbReference>
<reference evidence="2 3" key="1">
    <citation type="submission" date="2023-06" db="EMBL/GenBank/DDBJ databases">
        <authorList>
            <person name="Yushchuk O."/>
            <person name="Binda E."/>
            <person name="Ruckert-Reed C."/>
            <person name="Fedorenko V."/>
            <person name="Kalinowski J."/>
            <person name="Marinelli F."/>
        </authorList>
    </citation>
    <scope>NUCLEOTIDE SEQUENCE [LARGE SCALE GENOMIC DNA]</scope>
    <source>
        <strain evidence="2 3">NRRL 3884</strain>
    </source>
</reference>
<accession>A0ABY8WTU6</accession>
<dbReference type="CDD" id="cd02440">
    <property type="entry name" value="AdoMet_MTases"/>
    <property type="match status" value="1"/>
</dbReference>
<keyword evidence="2" id="KW-0489">Methyltransferase</keyword>
<dbReference type="RefSeq" id="WP_284921549.1">
    <property type="nucleotide sequence ID" value="NZ_CP126980.1"/>
</dbReference>